<dbReference type="Proteomes" id="UP000298327">
    <property type="component" value="Unassembled WGS sequence"/>
</dbReference>
<proteinExistence type="predicted"/>
<keyword evidence="2" id="KW-1185">Reference proteome</keyword>
<gene>
    <name evidence="1" type="ORF">EVG20_g4172</name>
</gene>
<dbReference type="EMBL" id="SEOQ01000208">
    <property type="protein sequence ID" value="TFY66921.1"/>
    <property type="molecule type" value="Genomic_DNA"/>
</dbReference>
<name>A0A4Y9YZA5_9AGAM</name>
<reference evidence="1 2" key="1">
    <citation type="submission" date="2019-02" db="EMBL/GenBank/DDBJ databases">
        <title>Genome sequencing of the rare red list fungi Dentipellis fragilis.</title>
        <authorList>
            <person name="Buettner E."/>
            <person name="Kellner H."/>
        </authorList>
    </citation>
    <scope>NUCLEOTIDE SEQUENCE [LARGE SCALE GENOMIC DNA]</scope>
    <source>
        <strain evidence="1 2">DSM 105465</strain>
    </source>
</reference>
<comment type="caution">
    <text evidence="1">The sequence shown here is derived from an EMBL/GenBank/DDBJ whole genome shotgun (WGS) entry which is preliminary data.</text>
</comment>
<sequence>MFPYGYGEKGRCRYRGSMQHNILHLAAPVAVDYDWMVAFHDNYNWYKEELEDHEEKEVVEILQEELKTEEKPK</sequence>
<protein>
    <submittedName>
        <fullName evidence="1">Uncharacterized protein</fullName>
    </submittedName>
</protein>
<evidence type="ECO:0000313" key="2">
    <source>
        <dbReference type="Proteomes" id="UP000298327"/>
    </source>
</evidence>
<dbReference type="AlphaFoldDB" id="A0A4Y9YZA5"/>
<organism evidence="1 2">
    <name type="scientific">Dentipellis fragilis</name>
    <dbReference type="NCBI Taxonomy" id="205917"/>
    <lineage>
        <taxon>Eukaryota</taxon>
        <taxon>Fungi</taxon>
        <taxon>Dikarya</taxon>
        <taxon>Basidiomycota</taxon>
        <taxon>Agaricomycotina</taxon>
        <taxon>Agaricomycetes</taxon>
        <taxon>Russulales</taxon>
        <taxon>Hericiaceae</taxon>
        <taxon>Dentipellis</taxon>
    </lineage>
</organism>
<evidence type="ECO:0000313" key="1">
    <source>
        <dbReference type="EMBL" id="TFY66921.1"/>
    </source>
</evidence>
<accession>A0A4Y9YZA5</accession>